<gene>
    <name evidence="8" type="ORF">Cob_v004003</name>
</gene>
<dbReference type="PANTHER" id="PTHR21367">
    <property type="entry name" value="ARGININE-TRNA-PROTEIN TRANSFERASE 1"/>
    <property type="match status" value="1"/>
</dbReference>
<comment type="caution">
    <text evidence="8">The sequence shown here is derived from an EMBL/GenBank/DDBJ whole genome shotgun (WGS) entry which is preliminary data.</text>
</comment>
<comment type="similarity">
    <text evidence="1">Belongs to the R-transferase family.</text>
</comment>
<dbReference type="SUPFAM" id="SSF55729">
    <property type="entry name" value="Acyl-CoA N-acyltransferases (Nat)"/>
    <property type="match status" value="1"/>
</dbReference>
<organism evidence="8 9">
    <name type="scientific">Colletotrichum orbiculare (strain 104-T / ATCC 96160 / CBS 514.97 / LARS 414 / MAFF 240422)</name>
    <name type="common">Cucumber anthracnose fungus</name>
    <name type="synonym">Colletotrichum lagenarium</name>
    <dbReference type="NCBI Taxonomy" id="1213857"/>
    <lineage>
        <taxon>Eukaryota</taxon>
        <taxon>Fungi</taxon>
        <taxon>Dikarya</taxon>
        <taxon>Ascomycota</taxon>
        <taxon>Pezizomycotina</taxon>
        <taxon>Sordariomycetes</taxon>
        <taxon>Hypocreomycetidae</taxon>
        <taxon>Glomerellales</taxon>
        <taxon>Glomerellaceae</taxon>
        <taxon>Colletotrichum</taxon>
        <taxon>Colletotrichum orbiculare species complex</taxon>
    </lineage>
</organism>
<dbReference type="InterPro" id="IPR016181">
    <property type="entry name" value="Acyl_CoA_acyltransferase"/>
</dbReference>
<dbReference type="PANTHER" id="PTHR21367:SF1">
    <property type="entry name" value="ARGINYL-TRNA--PROTEIN TRANSFERASE 1"/>
    <property type="match status" value="1"/>
</dbReference>
<keyword evidence="3 8" id="KW-0808">Transferase</keyword>
<dbReference type="GO" id="GO:0004057">
    <property type="term" value="F:arginyl-tRNA--protein transferase activity"/>
    <property type="evidence" value="ECO:0007669"/>
    <property type="project" value="UniProtKB-EC"/>
</dbReference>
<feature type="region of interest" description="Disordered" evidence="5">
    <location>
        <begin position="148"/>
        <end position="172"/>
    </location>
</feature>
<dbReference type="GO" id="GO:0005737">
    <property type="term" value="C:cytoplasm"/>
    <property type="evidence" value="ECO:0007669"/>
    <property type="project" value="TreeGrafter"/>
</dbReference>
<evidence type="ECO:0000256" key="3">
    <source>
        <dbReference type="ARBA" id="ARBA00022679"/>
    </source>
</evidence>
<dbReference type="Pfam" id="PF04376">
    <property type="entry name" value="ATE_N"/>
    <property type="match status" value="1"/>
</dbReference>
<dbReference type="InterPro" id="IPR007471">
    <property type="entry name" value="N-end_Aminoacyl_Trfase_N"/>
</dbReference>
<dbReference type="STRING" id="1213857.A0A484FX56"/>
<feature type="domain" description="N-end aminoacyl transferase N-terminal" evidence="6">
    <location>
        <begin position="247"/>
        <end position="322"/>
    </location>
</feature>
<sequence>MPLLETPAHLATTNSGAPHPIWIIVAIRSGAELPWSSLSPHLRSDRAAVISCTHLCPITFTRGPGGSLKNLPKQPLRRKASHTRQTTIDGTSISGLEKAFGFRRAEHGTHFRISSQNVGYPYLSCRPLKAVDEANTNIAAQQRWLPRPSTLDPRRHFNKPGDEEGVPPVSPPFPDSKLIAPLAPVHGSFCNERPPTFCTCLASVQLATSQGASRRSKSQQKNMDAASTHTPGGALSYITPIGYSNSSRCGYCGRRGKSQSKRFSYYAKTASLTPEYYQALLDHYWRRSGTTLYRPDQLHACCVHYTLRLDSTQFKPSRDQRQTVNRFNKFVIGESYVKEAARLYPRSREQAKKRDSEFNLVERIHEAEYGTLKVPPEPAHRFSVTLEDDDFTEEKYCVYENYQRVVHKESSSDITRHGFRRFLCESPVQRKSMTTADGKQLKLGSYHQCYRLEGKLVAIGVLDLLPQCVSAVYFLYHESIHKYAPGKLGAIREIALASEDGYRYWYPGFYIHTCPKMRYKMDYAPQYILDPETLEWDLMDKHVTDLLDRKPYLSLSKEKGNATPSQGDADTHRFVVDDNVPVELGGMDNDDSDVDRDPTFLFNTRMPGIMAAEEVRNLIDMDHLKLRIDGSGMTFETGDLVAWQRQDIAQSGSLKGAVAELVAALGPDLLEGLCIDFWNQGL</sequence>
<dbReference type="InterPro" id="IPR030700">
    <property type="entry name" value="N-end_Aminoacyl_Trfase"/>
</dbReference>
<dbReference type="OrthoDB" id="74183at2759"/>
<dbReference type="Pfam" id="PF04377">
    <property type="entry name" value="ATE_C"/>
    <property type="match status" value="1"/>
</dbReference>
<feature type="compositionally biased region" description="Polar residues" evidence="5">
    <location>
        <begin position="211"/>
        <end position="230"/>
    </location>
</feature>
<evidence type="ECO:0000256" key="5">
    <source>
        <dbReference type="SAM" id="MobiDB-lite"/>
    </source>
</evidence>
<keyword evidence="9" id="KW-1185">Reference proteome</keyword>
<evidence type="ECO:0000313" key="9">
    <source>
        <dbReference type="Proteomes" id="UP000014480"/>
    </source>
</evidence>
<dbReference type="EMBL" id="AMCV02000007">
    <property type="protein sequence ID" value="TDZ23079.1"/>
    <property type="molecule type" value="Genomic_DNA"/>
</dbReference>
<reference evidence="9" key="2">
    <citation type="journal article" date="2019" name="Mol. Plant Microbe Interact.">
        <title>Genome sequence resources for four phytopathogenic fungi from the Colletotrichum orbiculare species complex.</title>
        <authorList>
            <person name="Gan P."/>
            <person name="Tsushima A."/>
            <person name="Narusaka M."/>
            <person name="Narusaka Y."/>
            <person name="Takano Y."/>
            <person name="Kubo Y."/>
            <person name="Shirasu K."/>
        </authorList>
    </citation>
    <scope>GENOME REANNOTATION</scope>
    <source>
        <strain evidence="9">104-T / ATCC 96160 / CBS 514.97 / LARS 414 / MAFF 240422</strain>
    </source>
</reference>
<keyword evidence="4" id="KW-0012">Acyltransferase</keyword>
<dbReference type="Proteomes" id="UP000014480">
    <property type="component" value="Unassembled WGS sequence"/>
</dbReference>
<proteinExistence type="inferred from homology"/>
<evidence type="ECO:0000256" key="1">
    <source>
        <dbReference type="ARBA" id="ARBA00009991"/>
    </source>
</evidence>
<evidence type="ECO:0000256" key="4">
    <source>
        <dbReference type="ARBA" id="ARBA00023315"/>
    </source>
</evidence>
<evidence type="ECO:0000313" key="8">
    <source>
        <dbReference type="EMBL" id="TDZ23079.1"/>
    </source>
</evidence>
<accession>A0A484FX56</accession>
<evidence type="ECO:0000259" key="7">
    <source>
        <dbReference type="Pfam" id="PF04377"/>
    </source>
</evidence>
<feature type="region of interest" description="Disordered" evidence="5">
    <location>
        <begin position="211"/>
        <end position="231"/>
    </location>
</feature>
<feature type="compositionally biased region" description="Basic and acidic residues" evidence="5">
    <location>
        <begin position="152"/>
        <end position="162"/>
    </location>
</feature>
<evidence type="ECO:0000259" key="6">
    <source>
        <dbReference type="Pfam" id="PF04376"/>
    </source>
</evidence>
<name>A0A484FX56_COLOR</name>
<reference evidence="9" key="1">
    <citation type="journal article" date="2013" name="New Phytol.">
        <title>Comparative genomic and transcriptomic analyses reveal the hemibiotrophic stage shift of Colletotrichum fungi.</title>
        <authorList>
            <person name="Gan P."/>
            <person name="Ikeda K."/>
            <person name="Irieda H."/>
            <person name="Narusaka M."/>
            <person name="O'Connell R.J."/>
            <person name="Narusaka Y."/>
            <person name="Takano Y."/>
            <person name="Kubo Y."/>
            <person name="Shirasu K."/>
        </authorList>
    </citation>
    <scope>NUCLEOTIDE SEQUENCE [LARGE SCALE GENOMIC DNA]</scope>
    <source>
        <strain evidence="9">104-T / ATCC 96160 / CBS 514.97 / LARS 414 / MAFF 240422</strain>
    </source>
</reference>
<dbReference type="AlphaFoldDB" id="A0A484FX56"/>
<evidence type="ECO:0000256" key="2">
    <source>
        <dbReference type="ARBA" id="ARBA00012025"/>
    </source>
</evidence>
<feature type="domain" description="N-end rule aminoacyl transferase C-terminal" evidence="7">
    <location>
        <begin position="394"/>
        <end position="530"/>
    </location>
</feature>
<dbReference type="InterPro" id="IPR007472">
    <property type="entry name" value="N-end_Aminoacyl_Trfase_C"/>
</dbReference>
<protein>
    <recommendedName>
        <fullName evidence="2">arginyltransferase</fullName>
        <ecNumber evidence="2">2.3.2.8</ecNumber>
    </recommendedName>
</protein>
<dbReference type="EC" id="2.3.2.8" evidence="2"/>